<dbReference type="Proteomes" id="UP000717585">
    <property type="component" value="Unassembled WGS sequence"/>
</dbReference>
<evidence type="ECO:0000313" key="1">
    <source>
        <dbReference type="EMBL" id="KAG9393399.1"/>
    </source>
</evidence>
<sequence>MRSSMSMSCRNIQRDAFITANSRMPIECANIPGDIPTLMRSAFTHEFGEVIPDDDGEAEPATADEVASAIAALGLHHRSAIDLVNRVTAILTRGPQLSMNIPLAPGEDLPPRIFTLLQGTIWALLVEAGANPDIQDRLLTRSQAMYPDATDLHNKIRKALTPEARCLWFLCRKFFFTLNVAEKDGECFDIISFYGSYHHRAYMGRLFMLHTFYHTAYTRARMPRVLELFNDRLAHGAVTPKGLWGWGENSFSQLGFESSGFITPTRLDFRACSAVAKADSRLKPWHKDRMITGISMANGHNFILTTVGAVMAGDQAGWYVGPVQGSLRFHPVAVPAGFVPDHVMNEHSTVVLSMGHRQMISGDNDYGRLGLGHEEGMTGFVDLPFKVDQIVASGTEYNIFVSGRQLVFAGYVLSHIAQLDLLPEFSRGDKCLVAATLQFPEHVSGLFVCDDWMAWVGVDRTYVCQALTGSFERSFMVPFEVTAASLGRRDFYFRGSSGQWFRASSTGGGVATMSEWQTCSRYEEITPVDVDPWAEQSRTSSPVSLSELGEVNLHACR</sequence>
<organism evidence="1 2">
    <name type="scientific">Carpediemonas membranifera</name>
    <dbReference type="NCBI Taxonomy" id="201153"/>
    <lineage>
        <taxon>Eukaryota</taxon>
        <taxon>Metamonada</taxon>
        <taxon>Carpediemonas-like organisms</taxon>
        <taxon>Carpediemonas</taxon>
    </lineage>
</organism>
<keyword evidence="2" id="KW-1185">Reference proteome</keyword>
<proteinExistence type="predicted"/>
<dbReference type="EMBL" id="JAHDYR010000025">
    <property type="protein sequence ID" value="KAG9393399.1"/>
    <property type="molecule type" value="Genomic_DNA"/>
</dbReference>
<evidence type="ECO:0000313" key="2">
    <source>
        <dbReference type="Proteomes" id="UP000717585"/>
    </source>
</evidence>
<reference evidence="1" key="1">
    <citation type="submission" date="2021-05" db="EMBL/GenBank/DDBJ databases">
        <title>A free-living protist that lacks canonical eukaryotic 1 DNA replication and segregation systems.</title>
        <authorList>
            <person name="Salas-Leiva D.E."/>
            <person name="Tromer E.C."/>
            <person name="Curtis B.A."/>
            <person name="Jerlstrom-Hultqvist J."/>
            <person name="Kolisko M."/>
            <person name="Yi Z."/>
            <person name="Salas-Leiva J.S."/>
            <person name="Gallot-Lavallee L."/>
            <person name="Kops G.J.P.L."/>
            <person name="Archibald J.M."/>
            <person name="Simpson A.G.B."/>
            <person name="Roger A.J."/>
        </authorList>
    </citation>
    <scope>NUCLEOTIDE SEQUENCE</scope>
    <source>
        <strain evidence="1">BICM</strain>
    </source>
</reference>
<dbReference type="AlphaFoldDB" id="A0A8J6DZB6"/>
<protein>
    <submittedName>
        <fullName evidence="1">Uncharacterized protein</fullName>
    </submittedName>
</protein>
<dbReference type="InterPro" id="IPR009091">
    <property type="entry name" value="RCC1/BLIP-II"/>
</dbReference>
<name>A0A8J6DZB6_9EUKA</name>
<gene>
    <name evidence="1" type="ORF">J8273_3535</name>
</gene>
<comment type="caution">
    <text evidence="1">The sequence shown here is derived from an EMBL/GenBank/DDBJ whole genome shotgun (WGS) entry which is preliminary data.</text>
</comment>
<accession>A0A8J6DZB6</accession>
<dbReference type="SUPFAM" id="SSF50985">
    <property type="entry name" value="RCC1/BLIP-II"/>
    <property type="match status" value="1"/>
</dbReference>
<dbReference type="Gene3D" id="2.130.10.30">
    <property type="entry name" value="Regulator of chromosome condensation 1/beta-lactamase-inhibitor protein II"/>
    <property type="match status" value="1"/>
</dbReference>